<dbReference type="OrthoDB" id="9760225at2"/>
<keyword evidence="1" id="KW-0998">Cell outer membrane</keyword>
<reference evidence="3 4" key="1">
    <citation type="journal article" date="2015" name="Genome Announc.">
        <title>Genome Assemblies of Three Soil-Associated Devosia species: D. insulae, D. limi, and D. soli.</title>
        <authorList>
            <person name="Hassan Y.I."/>
            <person name="Lepp D."/>
            <person name="Zhou T."/>
        </authorList>
    </citation>
    <scope>NUCLEOTIDE SEQUENCE [LARGE SCALE GENOMIC DNA]</scope>
    <source>
        <strain evidence="3 4">DS-56</strain>
    </source>
</reference>
<comment type="function">
    <text evidence="1">Involved in the assembly of lipopolysaccharide (LPS) at the surface of the outer membrane.</text>
</comment>
<keyword evidence="4" id="KW-1185">Reference proteome</keyword>
<dbReference type="PANTHER" id="PTHR30189:SF1">
    <property type="entry name" value="LPS-ASSEMBLY PROTEIN LPTD"/>
    <property type="match status" value="1"/>
</dbReference>
<evidence type="ECO:0000259" key="2">
    <source>
        <dbReference type="Pfam" id="PF04453"/>
    </source>
</evidence>
<dbReference type="GO" id="GO:0015920">
    <property type="term" value="P:lipopolysaccharide transport"/>
    <property type="evidence" value="ECO:0007669"/>
    <property type="project" value="InterPro"/>
</dbReference>
<comment type="caution">
    <text evidence="1">Lacks conserved residue(s) required for the propagation of feature annotation.</text>
</comment>
<comment type="caution">
    <text evidence="3">The sequence shown here is derived from an EMBL/GenBank/DDBJ whole genome shotgun (WGS) entry which is preliminary data.</text>
</comment>
<dbReference type="AlphaFoldDB" id="A0A1E5XRW3"/>
<dbReference type="PANTHER" id="PTHR30189">
    <property type="entry name" value="LPS-ASSEMBLY PROTEIN"/>
    <property type="match status" value="1"/>
</dbReference>
<proteinExistence type="inferred from homology"/>
<accession>A0A1E5XRW3</accession>
<keyword evidence="1" id="KW-0472">Membrane</keyword>
<dbReference type="RefSeq" id="WP_069909472.1">
    <property type="nucleotide sequence ID" value="NZ_LAJE02000161.1"/>
</dbReference>
<dbReference type="GO" id="GO:0043165">
    <property type="term" value="P:Gram-negative-bacterium-type cell outer membrane assembly"/>
    <property type="evidence" value="ECO:0007669"/>
    <property type="project" value="UniProtKB-UniRule"/>
</dbReference>
<evidence type="ECO:0000256" key="1">
    <source>
        <dbReference type="HAMAP-Rule" id="MF_01411"/>
    </source>
</evidence>
<comment type="similarity">
    <text evidence="1">Belongs to the LptD family.</text>
</comment>
<dbReference type="InterPro" id="IPR020889">
    <property type="entry name" value="LipoPS_assembly_LptD"/>
</dbReference>
<keyword evidence="1" id="KW-0732">Signal</keyword>
<comment type="subcellular location">
    <subcellularLocation>
        <location evidence="1">Cell outer membrane</location>
    </subcellularLocation>
</comment>
<protein>
    <recommendedName>
        <fullName evidence="1">LPS-assembly protein LptD</fullName>
    </recommendedName>
</protein>
<dbReference type="EMBL" id="LAJE02000161">
    <property type="protein sequence ID" value="OEO31330.1"/>
    <property type="molecule type" value="Genomic_DNA"/>
</dbReference>
<comment type="subunit">
    <text evidence="1">Component of the lipopolysaccharide transport and assembly complex.</text>
</comment>
<dbReference type="GO" id="GO:0009279">
    <property type="term" value="C:cell outer membrane"/>
    <property type="evidence" value="ECO:0007669"/>
    <property type="project" value="UniProtKB-SubCell"/>
</dbReference>
<feature type="domain" description="LptD C-terminal" evidence="2">
    <location>
        <begin position="304"/>
        <end position="695"/>
    </location>
</feature>
<dbReference type="Proteomes" id="UP000095463">
    <property type="component" value="Unassembled WGS sequence"/>
</dbReference>
<feature type="chain" id="PRO_5009355341" description="LPS-assembly protein LptD" evidence="1">
    <location>
        <begin position="32"/>
        <end position="769"/>
    </location>
</feature>
<dbReference type="InterPro" id="IPR007543">
    <property type="entry name" value="LptD_C"/>
</dbReference>
<name>A0A1E5XRW3_9HYPH</name>
<sequence precursor="true">MMRRDRGLGMCLRQFGVALVLALVAASPAAAQFLPEGFFATLPEPGAPAKVEANVLSYDKSSDVISAQGRVLMQYEGYSIACDDLRYEQQTGNLNCIGNVQLVDPAGTKYTAETIEVTGGMKQAFLQSLTLTTTDGARITASDVRYSSTLETVLNQATYTPCGECIDAKGNRVGWKVKAAKLIQNAETRTIYFEQPSLEVLGIPVAWLPWLSLPDPSAKQSNGFMLPRVNYKQVYGGRITAPYFINIGEDTEILLAPSLMSRQGFLMAAEWQQQFDYGSFTVKASGLYQLDPGAFSELGNREWRGAIQSSGRFQPIADWTVGWSYSAFTDAAYFDDYDFSTADWVTNEVYATHLSTDFYADLRVQEFLKLGQYGTIAAADLAQSQQAATLPNARGNGYFDFGDWGQVRANGNLLGVYRAENSSALYGGIPYVFGYEGAKTHASGELSWQNQIIAPGGVVVTPYLGLRADITNYDSGDLGNPVVGDPEPAEQFLFAATPIAAVDFRWPLFAANGLDTHLLEPIAQLVYRGSDTSLVGITNDNAHSFVLDDTNIFSYDRFTGTDRQETGLRANVGARYLANFSGGQWLEIVGGQSFHLAGVNAFAVDDPVNTGVSSGLEDTASYVVLGARGSPYAGLTLGAKLQVDPDGPRVARAGLGGNYAFGPYSVGSDYVYLPADAATGVLADQHEVTLRGSTPLPLDYWRAIGSVSWDIAASEWLEARGELIYDDGYFLAGGFAQANGATHETPNSVTFGVQFKLKAPGAQFDILNY</sequence>
<dbReference type="Pfam" id="PF04453">
    <property type="entry name" value="LptD"/>
    <property type="match status" value="1"/>
</dbReference>
<evidence type="ECO:0000313" key="3">
    <source>
        <dbReference type="EMBL" id="OEO31330.1"/>
    </source>
</evidence>
<organism evidence="3 4">
    <name type="scientific">Devosia insulae DS-56</name>
    <dbReference type="NCBI Taxonomy" id="1116389"/>
    <lineage>
        <taxon>Bacteria</taxon>
        <taxon>Pseudomonadati</taxon>
        <taxon>Pseudomonadota</taxon>
        <taxon>Alphaproteobacteria</taxon>
        <taxon>Hyphomicrobiales</taxon>
        <taxon>Devosiaceae</taxon>
        <taxon>Devosia</taxon>
    </lineage>
</organism>
<feature type="signal peptide" evidence="1">
    <location>
        <begin position="1"/>
        <end position="31"/>
    </location>
</feature>
<dbReference type="GO" id="GO:1990351">
    <property type="term" value="C:transporter complex"/>
    <property type="evidence" value="ECO:0007669"/>
    <property type="project" value="TreeGrafter"/>
</dbReference>
<dbReference type="HAMAP" id="MF_01411">
    <property type="entry name" value="LPS_assembly_LptD"/>
    <property type="match status" value="1"/>
</dbReference>
<gene>
    <name evidence="1" type="primary">lptD</name>
    <name evidence="3" type="ORF">VW23_016730</name>
</gene>
<dbReference type="InterPro" id="IPR050218">
    <property type="entry name" value="LptD"/>
</dbReference>
<evidence type="ECO:0000313" key="4">
    <source>
        <dbReference type="Proteomes" id="UP000095463"/>
    </source>
</evidence>